<dbReference type="InterPro" id="IPR050181">
    <property type="entry name" value="Cold_shock_domain"/>
</dbReference>
<dbReference type="Gene3D" id="2.40.50.140">
    <property type="entry name" value="Nucleic acid-binding proteins"/>
    <property type="match status" value="1"/>
</dbReference>
<organism evidence="3 4">
    <name type="scientific">Cellulomonas pakistanensis</name>
    <dbReference type="NCBI Taxonomy" id="992287"/>
    <lineage>
        <taxon>Bacteria</taxon>
        <taxon>Bacillati</taxon>
        <taxon>Actinomycetota</taxon>
        <taxon>Actinomycetes</taxon>
        <taxon>Micrococcales</taxon>
        <taxon>Cellulomonadaceae</taxon>
        <taxon>Cellulomonas</taxon>
    </lineage>
</organism>
<gene>
    <name evidence="3" type="ORF">Cpa01nite_08540</name>
</gene>
<protein>
    <submittedName>
        <fullName evidence="3">Cold-shock protein</fullName>
    </submittedName>
</protein>
<dbReference type="InterPro" id="IPR012340">
    <property type="entry name" value="NA-bd_OB-fold"/>
</dbReference>
<name>A0A919P8A9_9CELL</name>
<dbReference type="CDD" id="cd04458">
    <property type="entry name" value="CSP_CDS"/>
    <property type="match status" value="1"/>
</dbReference>
<comment type="caution">
    <text evidence="3">The sequence shown here is derived from an EMBL/GenBank/DDBJ whole genome shotgun (WGS) entry which is preliminary data.</text>
</comment>
<dbReference type="Pfam" id="PF00313">
    <property type="entry name" value="CSD"/>
    <property type="match status" value="1"/>
</dbReference>
<dbReference type="SMART" id="SM00357">
    <property type="entry name" value="CSP"/>
    <property type="match status" value="1"/>
</dbReference>
<keyword evidence="4" id="KW-1185">Reference proteome</keyword>
<dbReference type="PROSITE" id="PS51857">
    <property type="entry name" value="CSD_2"/>
    <property type="match status" value="1"/>
</dbReference>
<accession>A0A919P8A9</accession>
<dbReference type="InterPro" id="IPR002059">
    <property type="entry name" value="CSP_DNA-bd"/>
</dbReference>
<dbReference type="GO" id="GO:0003676">
    <property type="term" value="F:nucleic acid binding"/>
    <property type="evidence" value="ECO:0007669"/>
    <property type="project" value="InterPro"/>
</dbReference>
<reference evidence="3" key="1">
    <citation type="submission" date="2021-01" db="EMBL/GenBank/DDBJ databases">
        <title>Whole genome shotgun sequence of Cellulomonas pakistanensis NBRC 110800.</title>
        <authorList>
            <person name="Komaki H."/>
            <person name="Tamura T."/>
        </authorList>
    </citation>
    <scope>NUCLEOTIDE SEQUENCE</scope>
    <source>
        <strain evidence="3">NBRC 110800</strain>
    </source>
</reference>
<comment type="subcellular location">
    <subcellularLocation>
        <location evidence="1">Cytoplasm</location>
    </subcellularLocation>
</comment>
<evidence type="ECO:0000259" key="2">
    <source>
        <dbReference type="PROSITE" id="PS51857"/>
    </source>
</evidence>
<sequence>MRDATGSLVTCGETPREFRRAQGIAVPTGKVKWFDTDRGFGFIAADDGTEVFLHASALPAGIGTPKPGTRVDFGVADGRRGPQALAVKLLDPVPSVATVQRKPADDMAVIVEDLIKVLDRVGNDLRRGRRPEKSRAEQVATLLRAVADDLEA</sequence>
<dbReference type="AlphaFoldDB" id="A0A919P8A9"/>
<dbReference type="PRINTS" id="PR00050">
    <property type="entry name" value="COLDSHOCK"/>
</dbReference>
<feature type="domain" description="CSD" evidence="2">
    <location>
        <begin position="26"/>
        <end position="89"/>
    </location>
</feature>
<dbReference type="InterPro" id="IPR011129">
    <property type="entry name" value="CSD"/>
</dbReference>
<dbReference type="GO" id="GO:0005737">
    <property type="term" value="C:cytoplasm"/>
    <property type="evidence" value="ECO:0007669"/>
    <property type="project" value="UniProtKB-SubCell"/>
</dbReference>
<evidence type="ECO:0000313" key="3">
    <source>
        <dbReference type="EMBL" id="GIG35473.1"/>
    </source>
</evidence>
<dbReference type="SUPFAM" id="SSF50249">
    <property type="entry name" value="Nucleic acid-binding proteins"/>
    <property type="match status" value="1"/>
</dbReference>
<dbReference type="PANTHER" id="PTHR11544">
    <property type="entry name" value="COLD SHOCK DOMAIN CONTAINING PROTEINS"/>
    <property type="match status" value="1"/>
</dbReference>
<dbReference type="PROSITE" id="PS00352">
    <property type="entry name" value="CSD_1"/>
    <property type="match status" value="1"/>
</dbReference>
<proteinExistence type="predicted"/>
<dbReference type="Proteomes" id="UP000642125">
    <property type="component" value="Unassembled WGS sequence"/>
</dbReference>
<dbReference type="InterPro" id="IPR019844">
    <property type="entry name" value="CSD_CS"/>
</dbReference>
<evidence type="ECO:0000313" key="4">
    <source>
        <dbReference type="Proteomes" id="UP000642125"/>
    </source>
</evidence>
<evidence type="ECO:0000256" key="1">
    <source>
        <dbReference type="RuleBase" id="RU000408"/>
    </source>
</evidence>
<dbReference type="EMBL" id="BONO01000004">
    <property type="protein sequence ID" value="GIG35473.1"/>
    <property type="molecule type" value="Genomic_DNA"/>
</dbReference>